<dbReference type="InterPro" id="IPR036865">
    <property type="entry name" value="CRAL-TRIO_dom_sf"/>
</dbReference>
<evidence type="ECO:0000256" key="1">
    <source>
        <dbReference type="SAM" id="MobiDB-lite"/>
    </source>
</evidence>
<evidence type="ECO:0000313" key="5">
    <source>
        <dbReference type="Proteomes" id="UP001295423"/>
    </source>
</evidence>
<dbReference type="InterPro" id="IPR051026">
    <property type="entry name" value="PI/PC_transfer"/>
</dbReference>
<name>A0AAD2PVI6_9STRA</name>
<dbReference type="InterPro" id="IPR036273">
    <property type="entry name" value="CRAL/TRIO_N_dom_sf"/>
</dbReference>
<reference evidence="4" key="1">
    <citation type="submission" date="2023-08" db="EMBL/GenBank/DDBJ databases">
        <authorList>
            <person name="Audoor S."/>
            <person name="Bilcke G."/>
        </authorList>
    </citation>
    <scope>NUCLEOTIDE SEQUENCE</scope>
</reference>
<keyword evidence="2" id="KW-0732">Signal</keyword>
<dbReference type="SUPFAM" id="SSF52087">
    <property type="entry name" value="CRAL/TRIO domain"/>
    <property type="match status" value="1"/>
</dbReference>
<protein>
    <recommendedName>
        <fullName evidence="3">CRAL-TRIO domain-containing protein</fullName>
    </recommendedName>
</protein>
<dbReference type="Proteomes" id="UP001295423">
    <property type="component" value="Unassembled WGS sequence"/>
</dbReference>
<feature type="compositionally biased region" description="Low complexity" evidence="1">
    <location>
        <begin position="320"/>
        <end position="329"/>
    </location>
</feature>
<evidence type="ECO:0000259" key="3">
    <source>
        <dbReference type="PROSITE" id="PS50191"/>
    </source>
</evidence>
<dbReference type="PANTHER" id="PTHR45657:SF1">
    <property type="entry name" value="CRAL-TRIO DOMAIN-CONTAINING PROTEIN YKL091C-RELATED"/>
    <property type="match status" value="1"/>
</dbReference>
<keyword evidence="5" id="KW-1185">Reference proteome</keyword>
<dbReference type="PANTHER" id="PTHR45657">
    <property type="entry name" value="CRAL-TRIO DOMAIN-CONTAINING PROTEIN YKL091C-RELATED"/>
    <property type="match status" value="1"/>
</dbReference>
<feature type="signal peptide" evidence="2">
    <location>
        <begin position="1"/>
        <end position="22"/>
    </location>
</feature>
<dbReference type="SUPFAM" id="SSF46938">
    <property type="entry name" value="CRAL/TRIO N-terminal domain"/>
    <property type="match status" value="1"/>
</dbReference>
<proteinExistence type="predicted"/>
<dbReference type="InterPro" id="IPR001251">
    <property type="entry name" value="CRAL-TRIO_dom"/>
</dbReference>
<dbReference type="SMART" id="SM00516">
    <property type="entry name" value="SEC14"/>
    <property type="match status" value="1"/>
</dbReference>
<evidence type="ECO:0000256" key="2">
    <source>
        <dbReference type="SAM" id="SignalP"/>
    </source>
</evidence>
<dbReference type="AlphaFoldDB" id="A0AAD2PVI6"/>
<feature type="domain" description="CRAL-TRIO" evidence="3">
    <location>
        <begin position="151"/>
        <end position="326"/>
    </location>
</feature>
<feature type="chain" id="PRO_5042141888" description="CRAL-TRIO domain-containing protein" evidence="2">
    <location>
        <begin position="23"/>
        <end position="372"/>
    </location>
</feature>
<dbReference type="CDD" id="cd00170">
    <property type="entry name" value="SEC14"/>
    <property type="match status" value="1"/>
</dbReference>
<dbReference type="EMBL" id="CAKOGP040001892">
    <property type="protein sequence ID" value="CAJ1955547.1"/>
    <property type="molecule type" value="Genomic_DNA"/>
</dbReference>
<dbReference type="Pfam" id="PF00650">
    <property type="entry name" value="CRAL_TRIO"/>
    <property type="match status" value="1"/>
</dbReference>
<accession>A0AAD2PVI6</accession>
<evidence type="ECO:0000313" key="4">
    <source>
        <dbReference type="EMBL" id="CAJ1955547.1"/>
    </source>
</evidence>
<sequence>MMIKSAVKTSLLFLQALHLVHCRSGSSSLSSHAVNAPVFGIRKEEPSNSRQSFVSASGQHSLENLPQLFLRGGETANFSTWSDQIPQPFLEKEFSVIKTGDGSEEDPDGIPKRYLIAHKDNREKAKAAFEHTLEWRREEQVNTILLEPPANFDLCHQIFPVFLPGRDSEGHLILVQRPGMVRLDIASANDISVDAVLRHYLYIVEYVWNLLDPSPMPPGGLMTSIIDCTGVKMDMVYNTQFRTFGKELVGIMSNHYPTRSYKTLIINAPKWIKLAFNLVKPLMRESTRKKIVILNSGPDQDKILKELLGGEDSLPYYLRSSSESSSEDSSSSEEEDLSEIEKELRLVASVGLKECAVVVEEEEVTAVPVATA</sequence>
<comment type="caution">
    <text evidence="4">The sequence shown here is derived from an EMBL/GenBank/DDBJ whole genome shotgun (WGS) entry which is preliminary data.</text>
</comment>
<feature type="region of interest" description="Disordered" evidence="1">
    <location>
        <begin position="319"/>
        <end position="338"/>
    </location>
</feature>
<gene>
    <name evidence="4" type="ORF">CYCCA115_LOCUS15802</name>
</gene>
<dbReference type="PROSITE" id="PS50191">
    <property type="entry name" value="CRAL_TRIO"/>
    <property type="match status" value="1"/>
</dbReference>
<dbReference type="Gene3D" id="3.40.525.10">
    <property type="entry name" value="CRAL-TRIO lipid binding domain"/>
    <property type="match status" value="1"/>
</dbReference>
<organism evidence="4 5">
    <name type="scientific">Cylindrotheca closterium</name>
    <dbReference type="NCBI Taxonomy" id="2856"/>
    <lineage>
        <taxon>Eukaryota</taxon>
        <taxon>Sar</taxon>
        <taxon>Stramenopiles</taxon>
        <taxon>Ochrophyta</taxon>
        <taxon>Bacillariophyta</taxon>
        <taxon>Bacillariophyceae</taxon>
        <taxon>Bacillariophycidae</taxon>
        <taxon>Bacillariales</taxon>
        <taxon>Bacillariaceae</taxon>
        <taxon>Cylindrotheca</taxon>
    </lineage>
</organism>